<feature type="region of interest" description="Disordered" evidence="2">
    <location>
        <begin position="829"/>
        <end position="892"/>
    </location>
</feature>
<dbReference type="InterPro" id="IPR001683">
    <property type="entry name" value="PX_dom"/>
</dbReference>
<evidence type="ECO:0000256" key="2">
    <source>
        <dbReference type="SAM" id="MobiDB-lite"/>
    </source>
</evidence>
<evidence type="ECO:0000259" key="4">
    <source>
        <dbReference type="PROSITE" id="PS50195"/>
    </source>
</evidence>
<keyword evidence="6" id="KW-1185">Reference proteome</keyword>
<feature type="region of interest" description="Disordered" evidence="2">
    <location>
        <begin position="85"/>
        <end position="169"/>
    </location>
</feature>
<proteinExistence type="predicted"/>
<evidence type="ECO:0008006" key="7">
    <source>
        <dbReference type="Google" id="ProtNLM"/>
    </source>
</evidence>
<evidence type="ECO:0000313" key="6">
    <source>
        <dbReference type="Proteomes" id="UP001152649"/>
    </source>
</evidence>
<feature type="compositionally biased region" description="Polar residues" evidence="2">
    <location>
        <begin position="19"/>
        <end position="31"/>
    </location>
</feature>
<gene>
    <name evidence="5" type="ORF">PSALAMII_LOCUS5314</name>
</gene>
<dbReference type="Proteomes" id="UP001152649">
    <property type="component" value="Unassembled WGS sequence"/>
</dbReference>
<dbReference type="SMART" id="SM00355">
    <property type="entry name" value="ZnF_C2H2"/>
    <property type="match status" value="3"/>
</dbReference>
<name>A0A9W4J7F1_9EURO</name>
<comment type="caution">
    <text evidence="5">The sequence shown here is derived from an EMBL/GenBank/DDBJ whole genome shotgun (WGS) entry which is preliminary data.</text>
</comment>
<sequence>MSDVQPEPSRLHPRRRPVLNNTLPTLSTDSPGSKMHLKKGETFNTPTSPPSSDSDPVLNIRSLPARSPTSLEAIAAAEERMTSILGRLTLEPTENNSAAGDDNNTAQSMPNSPTPPNAESGGMPIPLDEKKTRQAHSHESDSGLGTSISSEEGLFESSTKVTDGTHKEHSAITSSISAFDNGSSPKRQLGPAACKQIERYVLVPILKEPRLKPFHSLVRSVPQRIINKQIVCLRDLEKTLLWLAPSATSRNSYLNFCEFTIQCLHSSASHLNDRDQRLPADRPYTNGYFLDLVSQVRRYAAMVRDQRQRVQATQGSKSDNEAGSTLSANLSLEGGLAKNGKTAELVVMQDGKPFSLATGKPYEVDASAPIKRTITIDGATDEGVERSMARRKKDAPPMNINQKCSDCDKVFKRPCDLTKHEKTHSRPWKCEDPKCSYHTKGWPTEKERDRHMNDRHSDKPTLFRCTFHNCPYASKRSSNCKQHMEKSHGWVYVRSKNNGRGSSKRGSSVQATPMTPSVSTPASKATDFASPIPGPSPSPSDQNYGWPDNPPFNFAEPPMPAQGDDFPLFGEASPYLMNDINSFPNTMNLTAFQNQFESGDPNGLIPALEMHRQSMNSMSVPSTDSVPDLMGPVSFDGSPLTGTESINFDQEWSNLEYPMNEDYTAMPLQLPQGHTLDAMKGYNNDYEQMNVNHLSYGPAAKIPGLSPGAQGNAMLYSPDSSNVGDTLSERYEYAQSQVSSDFTQAGNDFTLYNQNAQMGHSAHPMMAAPSDQSARYRQLQQNMFPSLDQERVFQGMPYGQPQGHYLPRDMKLEFMDFYFYMAQVQPSNGQQTHSASRSESSLWDSPGAFKFPPKATRQFPSIKMTDSRSSDPAFPNGGKGEADAPAPPGQILTGKQEHYLKRELIARQVRDEISELNSPTALQRFGAPFRSEFGEVAPVDSELPILRYIFVHHVRNFPFLDKAREKEFWQDKLQVFLESFANKHVSSSEDRLEETKRRKLARKCEKLVELMMVSGVPTASGYEERIQFSEMEVVERGAQDSGLLVNIPEGNSINGWDVNVAAVRTTSVKRTVRYHSHAEFIIRVSRDGKDEHHVGRRYGEFVKLQKRLSTEMPGKHLPPLPRKNKTSSTSWWGSTADDDASSLSSLSTQGTNVPDDRLSVPSASKSIRRSTSKSSMRSNKSPRASTSDVSRQTVLYREEQRLSLRAFLRTVLQNKRIAESKAMEEFLTARPVKLNEEELVDVQRRKDMDAVRIEEQKRFYEIARQRAAELDVYMERFRRDIVESNGLTKLFAEIREKPSIPDLSPQYQKFAEWLRIEVAATLYHLFLAEDNSPELFAQAKRIHGLVPYTLMKNVIRIANPAAVMSGVLDLFMAQPFGSRSLLQRIFSLTLNEGIKDFQRSIDTLAAKVEDTVLTQKLKSFAEAEEDVKNEIREEAATDDVDIIVAILRSELISPELTPEQIGKVFNGYVAWNHAVENIDIEMQQGAQWFAHMKQLLKLYTRQRDKAMMLSIVEEPVTLQLFRDLFTIFYEPLVRVYKSANVYSSITDFAQFADDAIGVIESAQRQDTSADPNQTVQAFIDLCARHEANFYKFIHEVHQHDNGLFQKLMAWIEEILDFLRNGPAGGKMDINALFQGAAGVGQIDKTLALTEINQLIKWQEDRKRWHLNKTRQKMAAEGTSGDAIPGVTTFKGSDFGLDEADLEDLTISDEASDASDEDSMDEDKDDPIEVERRRRIKKQDQLRRTAGEPAKPDVTEILKLADPFNIMLRHVLAD</sequence>
<dbReference type="InterPro" id="IPR047168">
    <property type="entry name" value="LEC1-like"/>
</dbReference>
<dbReference type="CDD" id="cd06869">
    <property type="entry name" value="PX_UP2_fungi"/>
    <property type="match status" value="1"/>
</dbReference>
<feature type="compositionally biased region" description="Basic and acidic residues" evidence="2">
    <location>
        <begin position="127"/>
        <end position="141"/>
    </location>
</feature>
<dbReference type="Pfam" id="PF00787">
    <property type="entry name" value="PX"/>
    <property type="match status" value="1"/>
</dbReference>
<dbReference type="GO" id="GO:0008270">
    <property type="term" value="F:zinc ion binding"/>
    <property type="evidence" value="ECO:0007669"/>
    <property type="project" value="UniProtKB-KW"/>
</dbReference>
<dbReference type="InterPro" id="IPR024554">
    <property type="entry name" value="LEC1-like_C"/>
</dbReference>
<organism evidence="5 6">
    <name type="scientific">Penicillium salamii</name>
    <dbReference type="NCBI Taxonomy" id="1612424"/>
    <lineage>
        <taxon>Eukaryota</taxon>
        <taxon>Fungi</taxon>
        <taxon>Dikarya</taxon>
        <taxon>Ascomycota</taxon>
        <taxon>Pezizomycotina</taxon>
        <taxon>Eurotiomycetes</taxon>
        <taxon>Eurotiomycetidae</taxon>
        <taxon>Eurotiales</taxon>
        <taxon>Aspergillaceae</taxon>
        <taxon>Penicillium</taxon>
    </lineage>
</organism>
<dbReference type="InterPro" id="IPR013087">
    <property type="entry name" value="Znf_C2H2_type"/>
</dbReference>
<feature type="compositionally biased region" description="Polar residues" evidence="2">
    <location>
        <begin position="509"/>
        <end position="523"/>
    </location>
</feature>
<feature type="compositionally biased region" description="Polar residues" evidence="2">
    <location>
        <begin position="143"/>
        <end position="162"/>
    </location>
</feature>
<dbReference type="PANTHER" id="PTHR47185:SF1">
    <property type="entry name" value="PX DOMAIN-CONTAINING PROTEIN YPR097W"/>
    <property type="match status" value="1"/>
</dbReference>
<dbReference type="PROSITE" id="PS50157">
    <property type="entry name" value="ZINC_FINGER_C2H2_2"/>
    <property type="match status" value="1"/>
</dbReference>
<dbReference type="PROSITE" id="PS50195">
    <property type="entry name" value="PX"/>
    <property type="match status" value="1"/>
</dbReference>
<reference evidence="5" key="1">
    <citation type="submission" date="2021-07" db="EMBL/GenBank/DDBJ databases">
        <authorList>
            <person name="Branca A.L. A."/>
        </authorList>
    </citation>
    <scope>NUCLEOTIDE SEQUENCE</scope>
</reference>
<feature type="compositionally biased region" description="Acidic residues" evidence="2">
    <location>
        <begin position="1708"/>
        <end position="1725"/>
    </location>
</feature>
<feature type="compositionally biased region" description="Polar residues" evidence="2">
    <location>
        <begin position="829"/>
        <end position="843"/>
    </location>
</feature>
<feature type="region of interest" description="Disordered" evidence="2">
    <location>
        <begin position="491"/>
        <end position="557"/>
    </location>
</feature>
<dbReference type="OrthoDB" id="3639251at2759"/>
<evidence type="ECO:0000259" key="3">
    <source>
        <dbReference type="PROSITE" id="PS50157"/>
    </source>
</evidence>
<feature type="domain" description="PX" evidence="4">
    <location>
        <begin position="1058"/>
        <end position="1234"/>
    </location>
</feature>
<dbReference type="PANTHER" id="PTHR47185">
    <property type="entry name" value="PX DOMAIN-CONTAINING PROTEIN YPR097W"/>
    <property type="match status" value="1"/>
</dbReference>
<dbReference type="SMART" id="SM00312">
    <property type="entry name" value="PX"/>
    <property type="match status" value="1"/>
</dbReference>
<dbReference type="InterPro" id="IPR024555">
    <property type="entry name" value="PX-associated"/>
</dbReference>
<feature type="compositionally biased region" description="Low complexity" evidence="2">
    <location>
        <begin position="1172"/>
        <end position="1181"/>
    </location>
</feature>
<feature type="region of interest" description="Disordered" evidence="2">
    <location>
        <begin position="1109"/>
        <end position="1191"/>
    </location>
</feature>
<dbReference type="Pfam" id="PF12825">
    <property type="entry name" value="DUF3818"/>
    <property type="match status" value="1"/>
</dbReference>
<feature type="region of interest" description="Disordered" evidence="2">
    <location>
        <begin position="1708"/>
        <end position="1752"/>
    </location>
</feature>
<feature type="compositionally biased region" description="Polar residues" evidence="2">
    <location>
        <begin position="1182"/>
        <end position="1191"/>
    </location>
</feature>
<dbReference type="Pfam" id="PF12828">
    <property type="entry name" value="PXB"/>
    <property type="match status" value="1"/>
</dbReference>
<feature type="compositionally biased region" description="Basic and acidic residues" evidence="2">
    <location>
        <begin position="1726"/>
        <end position="1752"/>
    </location>
</feature>
<dbReference type="InterPro" id="IPR036871">
    <property type="entry name" value="PX_dom_sf"/>
</dbReference>
<protein>
    <recommendedName>
        <fullName evidence="7">PX domain-containing protein</fullName>
    </recommendedName>
</protein>
<evidence type="ECO:0000256" key="1">
    <source>
        <dbReference type="PROSITE-ProRule" id="PRU00042"/>
    </source>
</evidence>
<feature type="region of interest" description="Disordered" evidence="2">
    <location>
        <begin position="1"/>
        <end position="67"/>
    </location>
</feature>
<accession>A0A9W4J7F1</accession>
<feature type="compositionally biased region" description="Polar residues" evidence="2">
    <location>
        <begin position="92"/>
        <end position="111"/>
    </location>
</feature>
<keyword evidence="1" id="KW-0862">Zinc</keyword>
<evidence type="ECO:0000313" key="5">
    <source>
        <dbReference type="EMBL" id="CAG8376696.1"/>
    </source>
</evidence>
<keyword evidence="1" id="KW-0863">Zinc-finger</keyword>
<keyword evidence="1" id="KW-0479">Metal-binding</keyword>
<feature type="domain" description="C2H2-type" evidence="3">
    <location>
        <begin position="402"/>
        <end position="429"/>
    </location>
</feature>
<dbReference type="PROSITE" id="PS00028">
    <property type="entry name" value="ZINC_FINGER_C2H2_1"/>
    <property type="match status" value="1"/>
</dbReference>
<dbReference type="GO" id="GO:0035091">
    <property type="term" value="F:phosphatidylinositol binding"/>
    <property type="evidence" value="ECO:0007669"/>
    <property type="project" value="InterPro"/>
</dbReference>
<feature type="compositionally biased region" description="Low complexity" evidence="2">
    <location>
        <begin position="494"/>
        <end position="508"/>
    </location>
</feature>
<dbReference type="SUPFAM" id="SSF64268">
    <property type="entry name" value="PX domain"/>
    <property type="match status" value="1"/>
</dbReference>
<dbReference type="Gene3D" id="3.30.1520.10">
    <property type="entry name" value="Phox-like domain"/>
    <property type="match status" value="1"/>
</dbReference>
<dbReference type="EMBL" id="CAJVPG010000222">
    <property type="protein sequence ID" value="CAG8376696.1"/>
    <property type="molecule type" value="Genomic_DNA"/>
</dbReference>